<evidence type="ECO:0000313" key="2">
    <source>
        <dbReference type="Proteomes" id="UP001501844"/>
    </source>
</evidence>
<dbReference type="InterPro" id="IPR052517">
    <property type="entry name" value="GlcG_carb_metab_protein"/>
</dbReference>
<proteinExistence type="predicted"/>
<dbReference type="SUPFAM" id="SSF143744">
    <property type="entry name" value="GlcG-like"/>
    <property type="match status" value="1"/>
</dbReference>
<dbReference type="Gene3D" id="3.30.450.150">
    <property type="entry name" value="Haem-degrading domain"/>
    <property type="match status" value="1"/>
</dbReference>
<protein>
    <submittedName>
        <fullName evidence="1">Heme-binding protein</fullName>
    </submittedName>
</protein>
<dbReference type="EMBL" id="BAABGX010000002">
    <property type="protein sequence ID" value="GAA4311462.1"/>
    <property type="molecule type" value="Genomic_DNA"/>
</dbReference>
<comment type="caution">
    <text evidence="1">The sequence shown here is derived from an EMBL/GenBank/DDBJ whole genome shotgun (WGS) entry which is preliminary data.</text>
</comment>
<dbReference type="Pfam" id="PF03928">
    <property type="entry name" value="HbpS-like"/>
    <property type="match status" value="1"/>
</dbReference>
<dbReference type="RefSeq" id="WP_345167876.1">
    <property type="nucleotide sequence ID" value="NZ_BAABGX010000002.1"/>
</dbReference>
<evidence type="ECO:0000313" key="1">
    <source>
        <dbReference type="EMBL" id="GAA4311462.1"/>
    </source>
</evidence>
<sequence>MFREVGSGTFVESATHMRNILLLYLLLAPGLLLAQPPAAKTKVPQARQIQSSAFDTSDLIVSSHQLTQEAALQMHRRVMAKATSLQKEITFAVVDASGQTILLIKGDGVGPHNTEAARRKAFTALSTKTSTLTLGRNARANPDTQNLAHLPELLLLGGGVPVWYQGKVIGAVGVAGGGGPEQDDLLAKAAALPEAGLILQ</sequence>
<keyword evidence="2" id="KW-1185">Reference proteome</keyword>
<accession>A0ABP8FUX0</accession>
<dbReference type="Proteomes" id="UP001501844">
    <property type="component" value="Unassembled WGS sequence"/>
</dbReference>
<reference evidence="2" key="1">
    <citation type="journal article" date="2019" name="Int. J. Syst. Evol. Microbiol.">
        <title>The Global Catalogue of Microorganisms (GCM) 10K type strain sequencing project: providing services to taxonomists for standard genome sequencing and annotation.</title>
        <authorList>
            <consortium name="The Broad Institute Genomics Platform"/>
            <consortium name="The Broad Institute Genome Sequencing Center for Infectious Disease"/>
            <person name="Wu L."/>
            <person name="Ma J."/>
        </authorList>
    </citation>
    <scope>NUCLEOTIDE SEQUENCE [LARGE SCALE GENOMIC DNA]</scope>
    <source>
        <strain evidence="2">JCM 17917</strain>
    </source>
</reference>
<dbReference type="PANTHER" id="PTHR34309">
    <property type="entry name" value="SLR1406 PROTEIN"/>
    <property type="match status" value="1"/>
</dbReference>
<name>A0ABP8FUX0_9BACT</name>
<dbReference type="InterPro" id="IPR038084">
    <property type="entry name" value="PduO/GlcC-like_sf"/>
</dbReference>
<dbReference type="PANTHER" id="PTHR34309:SF1">
    <property type="entry name" value="PROTEIN GLCG"/>
    <property type="match status" value="1"/>
</dbReference>
<dbReference type="InterPro" id="IPR005624">
    <property type="entry name" value="PduO/GlcC-like"/>
</dbReference>
<gene>
    <name evidence="1" type="ORF">GCM10023183_30170</name>
</gene>
<organism evidence="1 2">
    <name type="scientific">Nibribacter koreensis</name>
    <dbReference type="NCBI Taxonomy" id="1084519"/>
    <lineage>
        <taxon>Bacteria</taxon>
        <taxon>Pseudomonadati</taxon>
        <taxon>Bacteroidota</taxon>
        <taxon>Cytophagia</taxon>
        <taxon>Cytophagales</taxon>
        <taxon>Hymenobacteraceae</taxon>
        <taxon>Nibribacter</taxon>
    </lineage>
</organism>